<feature type="domain" description="N-terminal Ras-GEF" evidence="3">
    <location>
        <begin position="76"/>
        <end position="201"/>
    </location>
</feature>
<dbReference type="Gene3D" id="1.20.870.10">
    <property type="entry name" value="Son of sevenless (SoS) protein Chain: S domain 1"/>
    <property type="match status" value="1"/>
</dbReference>
<dbReference type="SUPFAM" id="SSF48366">
    <property type="entry name" value="Ras GEF"/>
    <property type="match status" value="1"/>
</dbReference>
<comment type="caution">
    <text evidence="4">The sequence shown here is derived from an EMBL/GenBank/DDBJ whole genome shotgun (WGS) entry which is preliminary data.</text>
</comment>
<dbReference type="EMBL" id="JACAGC010000027">
    <property type="protein sequence ID" value="KAF6274660.1"/>
    <property type="molecule type" value="Genomic_DNA"/>
</dbReference>
<proteinExistence type="predicted"/>
<dbReference type="CDD" id="cd06224">
    <property type="entry name" value="REM"/>
    <property type="match status" value="1"/>
</dbReference>
<dbReference type="Pfam" id="PF00618">
    <property type="entry name" value="RasGEF_N"/>
    <property type="match status" value="1"/>
</dbReference>
<evidence type="ECO:0000256" key="1">
    <source>
        <dbReference type="PROSITE-ProRule" id="PRU00135"/>
    </source>
</evidence>
<protein>
    <recommendedName>
        <fullName evidence="3">N-terminal Ras-GEF domain-containing protein</fullName>
    </recommendedName>
</protein>
<dbReference type="InterPro" id="IPR000651">
    <property type="entry name" value="Ras-like_Gua-exchang_fac_N"/>
</dbReference>
<sequence length="250" mass="27522">MAACALWSRGFLTEARSQLQPHPRLASSTQETGQDLTDGVLGSIPLKDGQEPPTAKRLSRARGGNASNVRKNKACVVRTIQARQLDKLVDQLVHSFLGRDPTFVPTFLGSYRTFATTQQVLDILFTRYGYIFPHSEEDGGPLYQLKMAMSSILATWLNWYPEDFFQPPAFPCLNMLVDYLGLNFPGSDLEHQAQLLLSELEHLEPTQGDAEVPVPTSTPLPSAELGQAQGTAFPRASASHRRLTPAPTMA</sequence>
<feature type="region of interest" description="Disordered" evidence="2">
    <location>
        <begin position="43"/>
        <end position="65"/>
    </location>
</feature>
<evidence type="ECO:0000313" key="4">
    <source>
        <dbReference type="EMBL" id="KAF6274660.1"/>
    </source>
</evidence>
<evidence type="ECO:0000313" key="5">
    <source>
        <dbReference type="Proteomes" id="UP000585614"/>
    </source>
</evidence>
<dbReference type="AlphaFoldDB" id="A0A7J7REN0"/>
<reference evidence="4 5" key="1">
    <citation type="journal article" date="2020" name="Nature">
        <title>Six reference-quality genomes reveal evolution of bat adaptations.</title>
        <authorList>
            <person name="Jebb D."/>
            <person name="Huang Z."/>
            <person name="Pippel M."/>
            <person name="Hughes G.M."/>
            <person name="Lavrichenko K."/>
            <person name="Devanna P."/>
            <person name="Winkler S."/>
            <person name="Jermiin L.S."/>
            <person name="Skirmuntt E.C."/>
            <person name="Katzourakis A."/>
            <person name="Burkitt-Gray L."/>
            <person name="Ray D.A."/>
            <person name="Sullivan K.A.M."/>
            <person name="Roscito J.G."/>
            <person name="Kirilenko B.M."/>
            <person name="Davalos L.M."/>
            <person name="Corthals A.P."/>
            <person name="Power M.L."/>
            <person name="Jones G."/>
            <person name="Ransome R.D."/>
            <person name="Dechmann D.K.N."/>
            <person name="Locatelli A.G."/>
            <person name="Puechmaille S.J."/>
            <person name="Fedrigo O."/>
            <person name="Jarvis E.D."/>
            <person name="Hiller M."/>
            <person name="Vernes S.C."/>
            <person name="Myers E.W."/>
            <person name="Teeling E.C."/>
        </authorList>
    </citation>
    <scope>NUCLEOTIDE SEQUENCE [LARGE SCALE GENOMIC DNA]</scope>
    <source>
        <strain evidence="4">MRhiFer1</strain>
        <tissue evidence="4">Lung</tissue>
    </source>
</reference>
<gene>
    <name evidence="4" type="ORF">mRhiFer1_009495</name>
</gene>
<evidence type="ECO:0000256" key="2">
    <source>
        <dbReference type="SAM" id="MobiDB-lite"/>
    </source>
</evidence>
<evidence type="ECO:0000259" key="3">
    <source>
        <dbReference type="PROSITE" id="PS50212"/>
    </source>
</evidence>
<dbReference type="InterPro" id="IPR023578">
    <property type="entry name" value="Ras_GEF_dom_sf"/>
</dbReference>
<dbReference type="Proteomes" id="UP000585614">
    <property type="component" value="Unassembled WGS sequence"/>
</dbReference>
<name>A0A7J7REN0_RHIFE</name>
<dbReference type="GO" id="GO:0005085">
    <property type="term" value="F:guanyl-nucleotide exchange factor activity"/>
    <property type="evidence" value="ECO:0007669"/>
    <property type="project" value="UniProtKB-KW"/>
</dbReference>
<organism evidence="4 5">
    <name type="scientific">Rhinolophus ferrumequinum</name>
    <name type="common">Greater horseshoe bat</name>
    <dbReference type="NCBI Taxonomy" id="59479"/>
    <lineage>
        <taxon>Eukaryota</taxon>
        <taxon>Metazoa</taxon>
        <taxon>Chordata</taxon>
        <taxon>Craniata</taxon>
        <taxon>Vertebrata</taxon>
        <taxon>Euteleostomi</taxon>
        <taxon>Mammalia</taxon>
        <taxon>Eutheria</taxon>
        <taxon>Laurasiatheria</taxon>
        <taxon>Chiroptera</taxon>
        <taxon>Yinpterochiroptera</taxon>
        <taxon>Rhinolophoidea</taxon>
        <taxon>Rhinolophidae</taxon>
        <taxon>Rhinolophinae</taxon>
        <taxon>Rhinolophus</taxon>
    </lineage>
</organism>
<dbReference type="PROSITE" id="PS50212">
    <property type="entry name" value="RASGEF_NTER"/>
    <property type="match status" value="1"/>
</dbReference>
<dbReference type="PANTHER" id="PTHR46793:SF3">
    <property type="entry name" value="RIKEN CDNA 4930596D02 GENE"/>
    <property type="match status" value="1"/>
</dbReference>
<dbReference type="SMART" id="SM00229">
    <property type="entry name" value="RasGEFN"/>
    <property type="match status" value="1"/>
</dbReference>
<accession>A0A7J7REN0</accession>
<dbReference type="PANTHER" id="PTHR46793">
    <property type="entry name" value="1700018F24RIK PROTEIN-RELATED-RELATED"/>
    <property type="match status" value="1"/>
</dbReference>
<keyword evidence="1" id="KW-0344">Guanine-nucleotide releasing factor</keyword>
<feature type="region of interest" description="Disordered" evidence="2">
    <location>
        <begin position="206"/>
        <end position="250"/>
    </location>
</feature>